<reference evidence="8 9" key="1">
    <citation type="submission" date="2019-11" db="EMBL/GenBank/DDBJ databases">
        <authorList>
            <person name="Holert J."/>
        </authorList>
    </citation>
    <scope>NUCLEOTIDE SEQUENCE [LARGE SCALE GENOMIC DNA]</scope>
    <source>
        <strain evidence="6">BC3_2A</strain>
        <strain evidence="5">SB11_1A</strain>
    </source>
</reference>
<dbReference type="EMBL" id="CACSIK010000003">
    <property type="protein sequence ID" value="CAA0110959.1"/>
    <property type="molecule type" value="Genomic_DNA"/>
</dbReference>
<keyword evidence="8" id="KW-1185">Reference proteome</keyword>
<dbReference type="Pfam" id="PF12833">
    <property type="entry name" value="HTH_18"/>
    <property type="match status" value="1"/>
</dbReference>
<evidence type="ECO:0000256" key="2">
    <source>
        <dbReference type="ARBA" id="ARBA00023125"/>
    </source>
</evidence>
<dbReference type="InterPro" id="IPR020449">
    <property type="entry name" value="Tscrpt_reg_AraC-type_HTH"/>
</dbReference>
<gene>
    <name evidence="5" type="primary">virS_6</name>
    <name evidence="7" type="synonym">virS_9</name>
    <name evidence="5" type="ORF">IHBHHGIJ_03252</name>
    <name evidence="6" type="ORF">KFEGEMFD_03465</name>
    <name evidence="7" type="ORF">KFEGEMFD_03997</name>
</gene>
<dbReference type="PANTHER" id="PTHR47894">
    <property type="entry name" value="HTH-TYPE TRANSCRIPTIONAL REGULATOR GADX"/>
    <property type="match status" value="1"/>
</dbReference>
<keyword evidence="1" id="KW-0805">Transcription regulation</keyword>
<evidence type="ECO:0000313" key="5">
    <source>
        <dbReference type="EMBL" id="CAA0110959.1"/>
    </source>
</evidence>
<evidence type="ECO:0000313" key="6">
    <source>
        <dbReference type="EMBL" id="CAA0118388.1"/>
    </source>
</evidence>
<evidence type="ECO:0000256" key="3">
    <source>
        <dbReference type="ARBA" id="ARBA00023163"/>
    </source>
</evidence>
<dbReference type="GO" id="GO:0000976">
    <property type="term" value="F:transcription cis-regulatory region binding"/>
    <property type="evidence" value="ECO:0007669"/>
    <property type="project" value="TreeGrafter"/>
</dbReference>
<proteinExistence type="predicted"/>
<evidence type="ECO:0000313" key="9">
    <source>
        <dbReference type="Proteomes" id="UP000439591"/>
    </source>
</evidence>
<dbReference type="EMBL" id="CACSIM010000006">
    <property type="protein sequence ID" value="CAA0118388.1"/>
    <property type="molecule type" value="Genomic_DNA"/>
</dbReference>
<organism evidence="5 8">
    <name type="scientific">Zhongshania aliphaticivorans</name>
    <dbReference type="NCBI Taxonomy" id="1470434"/>
    <lineage>
        <taxon>Bacteria</taxon>
        <taxon>Pseudomonadati</taxon>
        <taxon>Pseudomonadota</taxon>
        <taxon>Gammaproteobacteria</taxon>
        <taxon>Cellvibrionales</taxon>
        <taxon>Spongiibacteraceae</taxon>
        <taxon>Zhongshania</taxon>
    </lineage>
</organism>
<sequence length="338" mass="37848">MAILHNSPCLLNSFLDQFPQLVMSRGADLAKLSQLAGLSVVDVTGPTQLIAFDRFIDLLEISAAELKIDDLALQLASRQDLRALGPVSIMIGRCKDSDEAMLTVFKYLRLIVSGVTMEAKLDEDSIIIEIDTHLPALQVRPQFQDYLVASTVMVLRCLHGAWFPIQRCQLYQQEPGYSKRRALSDYLGCQPQFGRRPTRLVVNQDFLSKPLNVRSLQTPNISSDIQAARVNLEQSVTDALLYIMLTGKPSIEQIAPLLGYSPRTLRRRLAELGLSFSDILDATRITQANKYLQSTHYRLADIASLLGFTNQSAFTRSYLRCSGITPSQYRKSLIIHES</sequence>
<evidence type="ECO:0000256" key="1">
    <source>
        <dbReference type="ARBA" id="ARBA00023015"/>
    </source>
</evidence>
<dbReference type="InterPro" id="IPR018060">
    <property type="entry name" value="HTH_AraC"/>
</dbReference>
<dbReference type="Proteomes" id="UP000439591">
    <property type="component" value="Unassembled WGS sequence"/>
</dbReference>
<dbReference type="InterPro" id="IPR032687">
    <property type="entry name" value="AraC-type_N"/>
</dbReference>
<dbReference type="Gene3D" id="1.10.10.60">
    <property type="entry name" value="Homeodomain-like"/>
    <property type="match status" value="1"/>
</dbReference>
<dbReference type="SMART" id="SM00342">
    <property type="entry name" value="HTH_ARAC"/>
    <property type="match status" value="1"/>
</dbReference>
<accession>A0A5S9Q1M7</accession>
<evidence type="ECO:0000313" key="8">
    <source>
        <dbReference type="Proteomes" id="UP000435877"/>
    </source>
</evidence>
<name>A0A5S9Q1M7_9GAMM</name>
<dbReference type="SUPFAM" id="SSF46689">
    <property type="entry name" value="Homeodomain-like"/>
    <property type="match status" value="1"/>
</dbReference>
<dbReference type="EMBL" id="CACSIM010000008">
    <property type="protein sequence ID" value="CAA0122409.1"/>
    <property type="molecule type" value="Genomic_DNA"/>
</dbReference>
<keyword evidence="3" id="KW-0804">Transcription</keyword>
<evidence type="ECO:0000259" key="4">
    <source>
        <dbReference type="PROSITE" id="PS01124"/>
    </source>
</evidence>
<dbReference type="Pfam" id="PF12625">
    <property type="entry name" value="Arabinose_bd"/>
    <property type="match status" value="1"/>
</dbReference>
<protein>
    <submittedName>
        <fullName evidence="5">HTH-type transcriptional regulator VirS</fullName>
    </submittedName>
</protein>
<dbReference type="AlphaFoldDB" id="A0A5S9Q1M7"/>
<dbReference type="InterPro" id="IPR009057">
    <property type="entry name" value="Homeodomain-like_sf"/>
</dbReference>
<dbReference type="GO" id="GO:0005829">
    <property type="term" value="C:cytosol"/>
    <property type="evidence" value="ECO:0007669"/>
    <property type="project" value="TreeGrafter"/>
</dbReference>
<dbReference type="RefSeq" id="WP_159270000.1">
    <property type="nucleotide sequence ID" value="NZ_CACSIK010000003.1"/>
</dbReference>
<dbReference type="Proteomes" id="UP000435877">
    <property type="component" value="Unassembled WGS sequence"/>
</dbReference>
<dbReference type="PROSITE" id="PS01124">
    <property type="entry name" value="HTH_ARAC_FAMILY_2"/>
    <property type="match status" value="1"/>
</dbReference>
<dbReference type="GO" id="GO:0003700">
    <property type="term" value="F:DNA-binding transcription factor activity"/>
    <property type="evidence" value="ECO:0007669"/>
    <property type="project" value="InterPro"/>
</dbReference>
<dbReference type="PANTHER" id="PTHR47894:SF4">
    <property type="entry name" value="HTH-TYPE TRANSCRIPTIONAL REGULATOR GADX"/>
    <property type="match status" value="1"/>
</dbReference>
<dbReference type="OrthoDB" id="6194859at2"/>
<dbReference type="PRINTS" id="PR00032">
    <property type="entry name" value="HTHARAC"/>
</dbReference>
<keyword evidence="2" id="KW-0238">DNA-binding</keyword>
<feature type="domain" description="HTH araC/xylS-type" evidence="4">
    <location>
        <begin position="226"/>
        <end position="332"/>
    </location>
</feature>
<evidence type="ECO:0000313" key="7">
    <source>
        <dbReference type="EMBL" id="CAA0122409.1"/>
    </source>
</evidence>